<evidence type="ECO:0008006" key="5">
    <source>
        <dbReference type="Google" id="ProtNLM"/>
    </source>
</evidence>
<dbReference type="EMBL" id="JBHTMK010000037">
    <property type="protein sequence ID" value="MFD1368610.1"/>
    <property type="molecule type" value="Genomic_DNA"/>
</dbReference>
<dbReference type="RefSeq" id="WP_317788583.1">
    <property type="nucleotide sequence ID" value="NZ_AP028461.1"/>
</dbReference>
<accession>A0ABW4AEH0</accession>
<feature type="transmembrane region" description="Helical" evidence="2">
    <location>
        <begin position="177"/>
        <end position="195"/>
    </location>
</feature>
<feature type="compositionally biased region" description="Basic residues" evidence="1">
    <location>
        <begin position="1"/>
        <end position="16"/>
    </location>
</feature>
<keyword evidence="2" id="KW-1133">Transmembrane helix</keyword>
<feature type="transmembrane region" description="Helical" evidence="2">
    <location>
        <begin position="37"/>
        <end position="57"/>
    </location>
</feature>
<protein>
    <recommendedName>
        <fullName evidence="5">DUF998 domain-containing protein</fullName>
    </recommendedName>
</protein>
<keyword evidence="2" id="KW-0472">Membrane</keyword>
<evidence type="ECO:0000313" key="4">
    <source>
        <dbReference type="Proteomes" id="UP001597183"/>
    </source>
</evidence>
<name>A0ABW4AEH0_9ACTN</name>
<feature type="transmembrane region" description="Helical" evidence="2">
    <location>
        <begin position="150"/>
        <end position="170"/>
    </location>
</feature>
<gene>
    <name evidence="3" type="ORF">ACFQ5G_24940</name>
</gene>
<keyword evidence="4" id="KW-1185">Reference proteome</keyword>
<feature type="transmembrane region" description="Helical" evidence="2">
    <location>
        <begin position="77"/>
        <end position="97"/>
    </location>
</feature>
<organism evidence="3 4">
    <name type="scientific">Actinoplanes sichuanensis</name>
    <dbReference type="NCBI Taxonomy" id="512349"/>
    <lineage>
        <taxon>Bacteria</taxon>
        <taxon>Bacillati</taxon>
        <taxon>Actinomycetota</taxon>
        <taxon>Actinomycetes</taxon>
        <taxon>Micromonosporales</taxon>
        <taxon>Micromonosporaceae</taxon>
        <taxon>Actinoplanes</taxon>
    </lineage>
</organism>
<feature type="transmembrane region" description="Helical" evidence="2">
    <location>
        <begin position="109"/>
        <end position="130"/>
    </location>
</feature>
<proteinExistence type="predicted"/>
<keyword evidence="2" id="KW-0812">Transmembrane</keyword>
<evidence type="ECO:0000313" key="3">
    <source>
        <dbReference type="EMBL" id="MFD1368610.1"/>
    </source>
</evidence>
<feature type="compositionally biased region" description="Pro residues" evidence="1">
    <location>
        <begin position="20"/>
        <end position="31"/>
    </location>
</feature>
<feature type="region of interest" description="Disordered" evidence="1">
    <location>
        <begin position="1"/>
        <end position="32"/>
    </location>
</feature>
<dbReference type="Proteomes" id="UP001597183">
    <property type="component" value="Unassembled WGS sequence"/>
</dbReference>
<sequence>MNRPNRRQQRRRRQRRATLAPPPPPPPPPAEPSLGRITLGALVWLAGSVAYFLLFAVRETTARGWVDGARSLTGGDARGMAIAGWVTIFAAFGLAWALMLMRKRVHRGWLYAIGAAAVAVSPTALTLFPMEGFPIVHLISGPGGGAFVHGMRLAAPAVLVTLLLAPFALVKEEARGPVTMITGLCVFLALVAAPLTT</sequence>
<comment type="caution">
    <text evidence="3">The sequence shown here is derived from an EMBL/GenBank/DDBJ whole genome shotgun (WGS) entry which is preliminary data.</text>
</comment>
<reference evidence="4" key="1">
    <citation type="journal article" date="2019" name="Int. J. Syst. Evol. Microbiol.">
        <title>The Global Catalogue of Microorganisms (GCM) 10K type strain sequencing project: providing services to taxonomists for standard genome sequencing and annotation.</title>
        <authorList>
            <consortium name="The Broad Institute Genomics Platform"/>
            <consortium name="The Broad Institute Genome Sequencing Center for Infectious Disease"/>
            <person name="Wu L."/>
            <person name="Ma J."/>
        </authorList>
    </citation>
    <scope>NUCLEOTIDE SEQUENCE [LARGE SCALE GENOMIC DNA]</scope>
    <source>
        <strain evidence="4">CCM 7526</strain>
    </source>
</reference>
<evidence type="ECO:0000256" key="1">
    <source>
        <dbReference type="SAM" id="MobiDB-lite"/>
    </source>
</evidence>
<evidence type="ECO:0000256" key="2">
    <source>
        <dbReference type="SAM" id="Phobius"/>
    </source>
</evidence>